<evidence type="ECO:0000313" key="1">
    <source>
        <dbReference type="EMBL" id="KKK65984.1"/>
    </source>
</evidence>
<gene>
    <name evidence="1" type="ORF">LCGC14_2968660</name>
</gene>
<reference evidence="1" key="1">
    <citation type="journal article" date="2015" name="Nature">
        <title>Complex archaea that bridge the gap between prokaryotes and eukaryotes.</title>
        <authorList>
            <person name="Spang A."/>
            <person name="Saw J.H."/>
            <person name="Jorgensen S.L."/>
            <person name="Zaremba-Niedzwiedzka K."/>
            <person name="Martijn J."/>
            <person name="Lind A.E."/>
            <person name="van Eijk R."/>
            <person name="Schleper C."/>
            <person name="Guy L."/>
            <person name="Ettema T.J."/>
        </authorList>
    </citation>
    <scope>NUCLEOTIDE SEQUENCE</scope>
</reference>
<dbReference type="EMBL" id="LAZR01060296">
    <property type="protein sequence ID" value="KKK65984.1"/>
    <property type="molecule type" value="Genomic_DNA"/>
</dbReference>
<organism evidence="1">
    <name type="scientific">marine sediment metagenome</name>
    <dbReference type="NCBI Taxonomy" id="412755"/>
    <lineage>
        <taxon>unclassified sequences</taxon>
        <taxon>metagenomes</taxon>
        <taxon>ecological metagenomes</taxon>
    </lineage>
</organism>
<protein>
    <submittedName>
        <fullName evidence="1">Uncharacterized protein</fullName>
    </submittedName>
</protein>
<accession>A0A0F8ZHT8</accession>
<proteinExistence type="predicted"/>
<feature type="non-terminal residue" evidence="1">
    <location>
        <position position="238"/>
    </location>
</feature>
<dbReference type="AlphaFoldDB" id="A0A0F8ZHT8"/>
<comment type="caution">
    <text evidence="1">The sequence shown here is derived from an EMBL/GenBank/DDBJ whole genome shotgun (WGS) entry which is preliminary data.</text>
</comment>
<sequence>MRGLSGDIEESIDIVLEGLNFDISIGDIDPDKMSRTMNSKKDSFIEAKILLNEWVSSANRPSDAKIMSYAKKLVRAGDYSIIKLRKALKLKIDYKTLAPEKHGSAIKAKTTILKTIRMINTSLAELRIQISSNDVKFKEENYKVGFPERFADGNFYPERDYFKQWHDKDTDSVMICPIGTKGEIINIDGLNVMLPKIPFKKYILFSDKKKEDQYWRREKIPRELTPKSVDSFTTWILE</sequence>
<name>A0A0F8ZHT8_9ZZZZ</name>